<dbReference type="Gene3D" id="1.10.20.10">
    <property type="entry name" value="Histone, subunit A"/>
    <property type="match status" value="1"/>
</dbReference>
<dbReference type="GO" id="GO:0003677">
    <property type="term" value="F:DNA binding"/>
    <property type="evidence" value="ECO:0007669"/>
    <property type="project" value="InterPro"/>
</dbReference>
<evidence type="ECO:0008006" key="4">
    <source>
        <dbReference type="Google" id="ProtNLM"/>
    </source>
</evidence>
<dbReference type="EMBL" id="CP097503">
    <property type="protein sequence ID" value="URD84675.1"/>
    <property type="molecule type" value="Genomic_DNA"/>
</dbReference>
<name>A0A9E7JKQ4_9LILI</name>
<accession>A0A9E7JKQ4</accession>
<gene>
    <name evidence="2" type="ORF">MUK42_19307</name>
</gene>
<protein>
    <recommendedName>
        <fullName evidence="4">Histone H3.2</fullName>
    </recommendedName>
</protein>
<evidence type="ECO:0000313" key="3">
    <source>
        <dbReference type="Proteomes" id="UP001055439"/>
    </source>
</evidence>
<dbReference type="SUPFAM" id="SSF47113">
    <property type="entry name" value="Histone-fold"/>
    <property type="match status" value="1"/>
</dbReference>
<dbReference type="AlphaFoldDB" id="A0A9E7JKQ4"/>
<dbReference type="PANTHER" id="PTHR11426">
    <property type="entry name" value="HISTONE H3"/>
    <property type="match status" value="1"/>
</dbReference>
<comment type="similarity">
    <text evidence="1">Belongs to the histone H3 family.</text>
</comment>
<evidence type="ECO:0000256" key="1">
    <source>
        <dbReference type="ARBA" id="ARBA00010343"/>
    </source>
</evidence>
<dbReference type="GO" id="GO:0000786">
    <property type="term" value="C:nucleosome"/>
    <property type="evidence" value="ECO:0007669"/>
    <property type="project" value="InterPro"/>
</dbReference>
<dbReference type="InterPro" id="IPR009072">
    <property type="entry name" value="Histone-fold"/>
</dbReference>
<dbReference type="GO" id="GO:0046982">
    <property type="term" value="F:protein heterodimerization activity"/>
    <property type="evidence" value="ECO:0007669"/>
    <property type="project" value="InterPro"/>
</dbReference>
<proteinExistence type="inferred from homology"/>
<feature type="non-terminal residue" evidence="2">
    <location>
        <position position="1"/>
    </location>
</feature>
<sequence length="48" mass="5679">VAQKQEPRPSGTKRPHRFRPETVAVLIRKYQKSTELLIRKIPPSMDFF</sequence>
<reference evidence="2" key="1">
    <citation type="submission" date="2022-05" db="EMBL/GenBank/DDBJ databases">
        <title>The Musa troglodytarum L. genome provides insights into the mechanism of non-climacteric behaviour and enrichment of carotenoids.</title>
        <authorList>
            <person name="Wang J."/>
        </authorList>
    </citation>
    <scope>NUCLEOTIDE SEQUENCE</scope>
    <source>
        <tissue evidence="2">Leaf</tissue>
    </source>
</reference>
<evidence type="ECO:0000313" key="2">
    <source>
        <dbReference type="EMBL" id="URD84675.1"/>
    </source>
</evidence>
<dbReference type="GO" id="GO:0030527">
    <property type="term" value="F:structural constituent of chromatin"/>
    <property type="evidence" value="ECO:0007669"/>
    <property type="project" value="InterPro"/>
</dbReference>
<dbReference type="InterPro" id="IPR000164">
    <property type="entry name" value="Histone_H3/CENP-A"/>
</dbReference>
<dbReference type="Proteomes" id="UP001055439">
    <property type="component" value="Chromosome 10"/>
</dbReference>
<organism evidence="2 3">
    <name type="scientific">Musa troglodytarum</name>
    <name type="common">fe'i banana</name>
    <dbReference type="NCBI Taxonomy" id="320322"/>
    <lineage>
        <taxon>Eukaryota</taxon>
        <taxon>Viridiplantae</taxon>
        <taxon>Streptophyta</taxon>
        <taxon>Embryophyta</taxon>
        <taxon>Tracheophyta</taxon>
        <taxon>Spermatophyta</taxon>
        <taxon>Magnoliopsida</taxon>
        <taxon>Liliopsida</taxon>
        <taxon>Zingiberales</taxon>
        <taxon>Musaceae</taxon>
        <taxon>Musa</taxon>
    </lineage>
</organism>
<keyword evidence="3" id="KW-1185">Reference proteome</keyword>
<dbReference type="PRINTS" id="PR00622">
    <property type="entry name" value="HISTONEH3"/>
</dbReference>